<evidence type="ECO:0000259" key="3">
    <source>
        <dbReference type="PROSITE" id="PS50113"/>
    </source>
</evidence>
<feature type="domain" description="EAL" evidence="4">
    <location>
        <begin position="330"/>
        <end position="583"/>
    </location>
</feature>
<feature type="domain" description="PAS" evidence="2">
    <location>
        <begin position="28"/>
        <end position="100"/>
    </location>
</feature>
<feature type="coiled-coil region" evidence="1">
    <location>
        <begin position="8"/>
        <end position="35"/>
    </location>
</feature>
<dbReference type="InterPro" id="IPR043128">
    <property type="entry name" value="Rev_trsase/Diguanyl_cyclase"/>
</dbReference>
<dbReference type="PANTHER" id="PTHR44757">
    <property type="entry name" value="DIGUANYLATE CYCLASE DGCP"/>
    <property type="match status" value="1"/>
</dbReference>
<dbReference type="Gene3D" id="3.20.20.450">
    <property type="entry name" value="EAL domain"/>
    <property type="match status" value="1"/>
</dbReference>
<dbReference type="InterPro" id="IPR001633">
    <property type="entry name" value="EAL_dom"/>
</dbReference>
<accession>A0AAV3W597</accession>
<keyword evidence="1" id="KW-0175">Coiled coil</keyword>
<dbReference type="AlphaFoldDB" id="A0AAV3W597"/>
<dbReference type="SUPFAM" id="SSF141868">
    <property type="entry name" value="EAL domain-like"/>
    <property type="match status" value="1"/>
</dbReference>
<dbReference type="Pfam" id="PF00563">
    <property type="entry name" value="EAL"/>
    <property type="match status" value="1"/>
</dbReference>
<dbReference type="SMART" id="SM00086">
    <property type="entry name" value="PAC"/>
    <property type="match status" value="1"/>
</dbReference>
<dbReference type="PROSITE" id="PS50112">
    <property type="entry name" value="PAS"/>
    <property type="match status" value="1"/>
</dbReference>
<dbReference type="PANTHER" id="PTHR44757:SF2">
    <property type="entry name" value="BIOFILM ARCHITECTURE MAINTENANCE PROTEIN MBAA"/>
    <property type="match status" value="1"/>
</dbReference>
<sequence length="583" mass="66932">MNKGLMIQEELKNNIKKLKKQKDALKKSEERYRLISEGSSDGLWDWDLSNDTVYISKEWSEMLGFEEQEIPKYHKKWIERIHPIDIKKVTSNLHRCFKEKSQFYICEYRIKLKEGKYIWVSSKGKLLFNDKGEPVRVAGSHTDITEKKRMKEKLERLVHYDQLTGTILRTAFMDRLKVSIEEAKKEGLKLSVMFLDIDNFKIVNDMYGHHIGDLFLKKIAARLKACIRNADTLCRVGGDEFAILLPNLNSIDEADEIARGIIDSFNCTLIVNKYKLSSSISIGIAVYPDNGKSGKMLLEKADIAMYKAKEEGKNNSRHFNNCMIGEINLRNNIRSDLKDAIGNGELFLCYQPLIDARTKRVVRLEALIRWKHLKRGIISPADFIPVAEGTKLIIPIGEWVLNNAFKQLKEWYELGFKGFRLSVNASVVQLQKPEFAEVVSKILAEKGIFAKCIELEITESVLMDSVYNLSNNLNLLREQGVKISIDDFGTGYNSLKYIQKFGVDCIKIDRTFVSNVNDDINKKIINHIISLGHSINAEIIAEGVETKEQYEYLKEQGCDIIQGYYFSKPLLPEEVTKFLRANA</sequence>
<dbReference type="CDD" id="cd00130">
    <property type="entry name" value="PAS"/>
    <property type="match status" value="1"/>
</dbReference>
<dbReference type="Pfam" id="PF00990">
    <property type="entry name" value="GGDEF"/>
    <property type="match status" value="1"/>
</dbReference>
<dbReference type="PROSITE" id="PS50887">
    <property type="entry name" value="GGDEF"/>
    <property type="match status" value="1"/>
</dbReference>
<dbReference type="NCBIfam" id="TIGR00229">
    <property type="entry name" value="sensory_box"/>
    <property type="match status" value="1"/>
</dbReference>
<organism evidence="6 7">
    <name type="scientific">Clostridium diolis</name>
    <dbReference type="NCBI Taxonomy" id="223919"/>
    <lineage>
        <taxon>Bacteria</taxon>
        <taxon>Bacillati</taxon>
        <taxon>Bacillota</taxon>
        <taxon>Clostridia</taxon>
        <taxon>Eubacteriales</taxon>
        <taxon>Clostridiaceae</taxon>
        <taxon>Clostridium</taxon>
    </lineage>
</organism>
<comment type="caution">
    <text evidence="6">The sequence shown here is derived from an EMBL/GenBank/DDBJ whole genome shotgun (WGS) entry which is preliminary data.</text>
</comment>
<dbReference type="Proteomes" id="UP000325212">
    <property type="component" value="Unassembled WGS sequence"/>
</dbReference>
<evidence type="ECO:0000259" key="2">
    <source>
        <dbReference type="PROSITE" id="PS50112"/>
    </source>
</evidence>
<dbReference type="SMART" id="SM00052">
    <property type="entry name" value="EAL"/>
    <property type="match status" value="1"/>
</dbReference>
<dbReference type="InterPro" id="IPR035965">
    <property type="entry name" value="PAS-like_dom_sf"/>
</dbReference>
<evidence type="ECO:0000259" key="5">
    <source>
        <dbReference type="PROSITE" id="PS50887"/>
    </source>
</evidence>
<dbReference type="InterPro" id="IPR000160">
    <property type="entry name" value="GGDEF_dom"/>
</dbReference>
<dbReference type="InterPro" id="IPR013655">
    <property type="entry name" value="PAS_fold_3"/>
</dbReference>
<evidence type="ECO:0000259" key="4">
    <source>
        <dbReference type="PROSITE" id="PS50883"/>
    </source>
</evidence>
<dbReference type="SMART" id="SM00091">
    <property type="entry name" value="PAS"/>
    <property type="match status" value="1"/>
</dbReference>
<keyword evidence="7" id="KW-1185">Reference proteome</keyword>
<dbReference type="CDD" id="cd01948">
    <property type="entry name" value="EAL"/>
    <property type="match status" value="1"/>
</dbReference>
<feature type="domain" description="PAC" evidence="3">
    <location>
        <begin position="104"/>
        <end position="156"/>
    </location>
</feature>
<dbReference type="InterPro" id="IPR001610">
    <property type="entry name" value="PAC"/>
</dbReference>
<dbReference type="InterPro" id="IPR029787">
    <property type="entry name" value="Nucleotide_cyclase"/>
</dbReference>
<name>A0AAV3W597_9CLOT</name>
<dbReference type="FunFam" id="3.30.70.270:FF:000001">
    <property type="entry name" value="Diguanylate cyclase domain protein"/>
    <property type="match status" value="1"/>
</dbReference>
<evidence type="ECO:0000313" key="6">
    <source>
        <dbReference type="EMBL" id="GEA32768.1"/>
    </source>
</evidence>
<proteinExistence type="predicted"/>
<protein>
    <recommendedName>
        <fullName evidence="8">EAL domain-containing protein</fullName>
    </recommendedName>
</protein>
<evidence type="ECO:0008006" key="8">
    <source>
        <dbReference type="Google" id="ProtNLM"/>
    </source>
</evidence>
<evidence type="ECO:0000256" key="1">
    <source>
        <dbReference type="SAM" id="Coils"/>
    </source>
</evidence>
<dbReference type="Gene3D" id="3.30.450.20">
    <property type="entry name" value="PAS domain"/>
    <property type="match status" value="1"/>
</dbReference>
<feature type="domain" description="GGDEF" evidence="5">
    <location>
        <begin position="188"/>
        <end position="321"/>
    </location>
</feature>
<dbReference type="CDD" id="cd01949">
    <property type="entry name" value="GGDEF"/>
    <property type="match status" value="1"/>
</dbReference>
<dbReference type="SUPFAM" id="SSF55785">
    <property type="entry name" value="PYP-like sensor domain (PAS domain)"/>
    <property type="match status" value="1"/>
</dbReference>
<dbReference type="InterPro" id="IPR052155">
    <property type="entry name" value="Biofilm_reg_signaling"/>
</dbReference>
<dbReference type="Pfam" id="PF08447">
    <property type="entry name" value="PAS_3"/>
    <property type="match status" value="1"/>
</dbReference>
<dbReference type="RefSeq" id="WP_154861699.1">
    <property type="nucleotide sequence ID" value="NZ_BJLA01000015.1"/>
</dbReference>
<dbReference type="Gene3D" id="3.30.70.270">
    <property type="match status" value="1"/>
</dbReference>
<dbReference type="InterPro" id="IPR035919">
    <property type="entry name" value="EAL_sf"/>
</dbReference>
<evidence type="ECO:0000313" key="7">
    <source>
        <dbReference type="Proteomes" id="UP000325212"/>
    </source>
</evidence>
<reference evidence="6 7" key="1">
    <citation type="submission" date="2019-06" db="EMBL/GenBank/DDBJ databases">
        <title>Draft genome sequence of Clostridium diolis DSM 15410.</title>
        <authorList>
            <person name="Kobayashi H."/>
            <person name="Tanizawa Y."/>
            <person name="Tohno M."/>
        </authorList>
    </citation>
    <scope>NUCLEOTIDE SEQUENCE [LARGE SCALE GENOMIC DNA]</scope>
    <source>
        <strain evidence="6 7">DSM 15410</strain>
    </source>
</reference>
<gene>
    <name evidence="6" type="ORF">CDIOL_36910</name>
</gene>
<dbReference type="PROSITE" id="PS50883">
    <property type="entry name" value="EAL"/>
    <property type="match status" value="1"/>
</dbReference>
<dbReference type="SMART" id="SM00267">
    <property type="entry name" value="GGDEF"/>
    <property type="match status" value="1"/>
</dbReference>
<dbReference type="NCBIfam" id="TIGR00254">
    <property type="entry name" value="GGDEF"/>
    <property type="match status" value="1"/>
</dbReference>
<dbReference type="EMBL" id="BJLA01000015">
    <property type="protein sequence ID" value="GEA32768.1"/>
    <property type="molecule type" value="Genomic_DNA"/>
</dbReference>
<dbReference type="InterPro" id="IPR000014">
    <property type="entry name" value="PAS"/>
</dbReference>
<dbReference type="InterPro" id="IPR000700">
    <property type="entry name" value="PAS-assoc_C"/>
</dbReference>
<dbReference type="SUPFAM" id="SSF55073">
    <property type="entry name" value="Nucleotide cyclase"/>
    <property type="match status" value="1"/>
</dbReference>
<dbReference type="PROSITE" id="PS50113">
    <property type="entry name" value="PAC"/>
    <property type="match status" value="1"/>
</dbReference>